<dbReference type="Pfam" id="PF13579">
    <property type="entry name" value="Glyco_trans_4_4"/>
    <property type="match status" value="1"/>
</dbReference>
<dbReference type="GO" id="GO:0016757">
    <property type="term" value="F:glycosyltransferase activity"/>
    <property type="evidence" value="ECO:0007669"/>
    <property type="project" value="InterPro"/>
</dbReference>
<dbReference type="OrthoDB" id="4611853at2"/>
<dbReference type="Gene3D" id="3.40.50.2000">
    <property type="entry name" value="Glycogen Phosphorylase B"/>
    <property type="match status" value="2"/>
</dbReference>
<gene>
    <name evidence="3" type="ORF">CSV86_003455</name>
</gene>
<dbReference type="EMBL" id="AMWJ02000001">
    <property type="protein sequence ID" value="NNJ14378.1"/>
    <property type="molecule type" value="Genomic_DNA"/>
</dbReference>
<dbReference type="SUPFAM" id="SSF53756">
    <property type="entry name" value="UDP-Glycosyltransferase/glycogen phosphorylase"/>
    <property type="match status" value="1"/>
</dbReference>
<protein>
    <submittedName>
        <fullName evidence="3">Glycosyltransferase</fullName>
    </submittedName>
</protein>
<dbReference type="eggNOG" id="COG0438">
    <property type="taxonomic scope" value="Bacteria"/>
</dbReference>
<dbReference type="Pfam" id="PF00534">
    <property type="entry name" value="Glycos_transf_1"/>
    <property type="match status" value="1"/>
</dbReference>
<organism evidence="3 4">
    <name type="scientific">Pseudomonas bharatica CSV86</name>
    <dbReference type="NCBI Taxonomy" id="1005395"/>
    <lineage>
        <taxon>Bacteria</taxon>
        <taxon>Pseudomonadati</taxon>
        <taxon>Pseudomonadota</taxon>
        <taxon>Gammaproteobacteria</taxon>
        <taxon>Pseudomonadales</taxon>
        <taxon>Pseudomonadaceae</taxon>
        <taxon>Pseudomonas</taxon>
        <taxon>Pseudomonas bharatica</taxon>
    </lineage>
</organism>
<sequence length="381" mass="42584">MAIKKKICIVATVPYALRVFMLEHIRELSRDHDVTLMANAENHQMDGLFNEYVRFIRLPIERKPSVFSDVRTLWLLYRIFAREKFDCVFSIMPKAGLLAMVAGFMARVPHRFHMFTGQVWFTNGGLVRWGLKKLDNVLALCATHVMADSPSQRQFLIEEGVVTPGKITVFGKGSISGVDVQRFRPNPVVREKYRKELGISDHAVVFLFMARLTRVKGALDVTRAFCRVAAEMPDAHLLVIGPEDEEGIESELTVIMSDFTDRYHRVGFTYDPEGYMAAADVFCIPSYREGFSSATIQAAGVGLPAIASRIYGLSDAVEEGGSGLFHAPGALEEIGAAMKTLYTDKDMRARLSARANERAHGDFSQSLIVHEFASFIRAALH</sequence>
<evidence type="ECO:0000259" key="2">
    <source>
        <dbReference type="Pfam" id="PF13579"/>
    </source>
</evidence>
<dbReference type="AlphaFoldDB" id="L1LSM5"/>
<evidence type="ECO:0000313" key="4">
    <source>
        <dbReference type="Proteomes" id="UP000010448"/>
    </source>
</evidence>
<evidence type="ECO:0000313" key="3">
    <source>
        <dbReference type="EMBL" id="NNJ14378.1"/>
    </source>
</evidence>
<dbReference type="InterPro" id="IPR001296">
    <property type="entry name" value="Glyco_trans_1"/>
</dbReference>
<dbReference type="InterPro" id="IPR028098">
    <property type="entry name" value="Glyco_trans_4-like_N"/>
</dbReference>
<dbReference type="PANTHER" id="PTHR12526">
    <property type="entry name" value="GLYCOSYLTRANSFERASE"/>
    <property type="match status" value="1"/>
</dbReference>
<comment type="caution">
    <text evidence="3">The sequence shown here is derived from an EMBL/GenBank/DDBJ whole genome shotgun (WGS) entry which is preliminary data.</text>
</comment>
<dbReference type="PANTHER" id="PTHR12526:SF630">
    <property type="entry name" value="GLYCOSYLTRANSFERASE"/>
    <property type="match status" value="1"/>
</dbReference>
<keyword evidence="4" id="KW-1185">Reference proteome</keyword>
<dbReference type="Proteomes" id="UP000010448">
    <property type="component" value="Unassembled WGS sequence"/>
</dbReference>
<accession>L1LSM5</accession>
<reference evidence="3 4" key="1">
    <citation type="journal article" date="2013" name="Genome Announc.">
        <title>Genome Sequence of Naphthalene-Degrading Soil Bacterium Pseudomonas putida CSV86.</title>
        <authorList>
            <person name="Phale P.S."/>
            <person name="Paliwal V."/>
            <person name="Raju S.C."/>
            <person name="Modak A."/>
            <person name="Purohit H.J."/>
        </authorList>
    </citation>
    <scope>NUCLEOTIDE SEQUENCE [LARGE SCALE GENOMIC DNA]</scope>
    <source>
        <strain evidence="3 4">CSV86</strain>
    </source>
</reference>
<feature type="domain" description="Glycosyltransferase subfamily 4-like N-terminal" evidence="2">
    <location>
        <begin position="22"/>
        <end position="171"/>
    </location>
</feature>
<evidence type="ECO:0000259" key="1">
    <source>
        <dbReference type="Pfam" id="PF00534"/>
    </source>
</evidence>
<name>L1LSM5_9PSED</name>
<dbReference type="RefSeq" id="WP_009407578.1">
    <property type="nucleotide sequence ID" value="NZ_AMWJ02000001.1"/>
</dbReference>
<proteinExistence type="predicted"/>
<feature type="domain" description="Glycosyl transferase family 1" evidence="1">
    <location>
        <begin position="190"/>
        <end position="357"/>
    </location>
</feature>
<dbReference type="GO" id="GO:1901135">
    <property type="term" value="P:carbohydrate derivative metabolic process"/>
    <property type="evidence" value="ECO:0007669"/>
    <property type="project" value="UniProtKB-ARBA"/>
</dbReference>